<accession>A0A933GLH3</accession>
<protein>
    <submittedName>
        <fullName evidence="3">Acyl-CoA carboxylase subunit beta</fullName>
    </submittedName>
</protein>
<sequence length="527" mass="57284">MTTAENRAAMLKWLSEVETAKQVVSEEARSEAIAKQHALGKLSAMERINLLCDPGSYVEYGLLVKSLGETEDTKNLDAPRDGVIAGLGNIAGRPAAVVSWDFTVFGGSMGKAGGEKSVRMTRLAMQNGFPLIMLHDGGGHRIHEGLDSRHFARASGEGFLILARMSGWVPIVAGMMGPGFAGPSNFAAMADFTVMVKGTSTMGIAGPQLVKAALGEDLSKEELGGSRIHTAVTGMADLEAEDDRHCLKLIKEFLSFFPSNCNEPLPIIPCEDPPHRRDEELLEIIPPALKEFYDMRKVARHIVDHHYFFELKPRYAPNIITLLARMNGRPVGIVGNQPLVWGGTLDTPATEKAAHFISLCDAFGLPLIFLTDIPGFLPGSASEKTGLVRHSGKMLYEIGHATVPKISIVTRKGYGLGYLAMAGGRSFNADLAVCWPSANICAMSLEGAVDVAYRKDYMAAPDPQKRRQELLEHFSSQLGAVRAGEGFGLDDVIDPRDTRRLIISTLEKVKPRQETFFPPKRHGIVPI</sequence>
<feature type="domain" description="CoA carboxyltransferase N-terminal" evidence="1">
    <location>
        <begin position="10"/>
        <end position="269"/>
    </location>
</feature>
<evidence type="ECO:0000259" key="2">
    <source>
        <dbReference type="PROSITE" id="PS50989"/>
    </source>
</evidence>
<dbReference type="PANTHER" id="PTHR43842:SF2">
    <property type="entry name" value="PROPIONYL-COA CARBOXYLASE BETA CHAIN, MITOCHONDRIAL"/>
    <property type="match status" value="1"/>
</dbReference>
<dbReference type="InterPro" id="IPR029045">
    <property type="entry name" value="ClpP/crotonase-like_dom_sf"/>
</dbReference>
<feature type="domain" description="CoA carboxyltransferase C-terminal" evidence="2">
    <location>
        <begin position="273"/>
        <end position="508"/>
    </location>
</feature>
<dbReference type="PANTHER" id="PTHR43842">
    <property type="entry name" value="PROPIONYL-COA CARBOXYLASE BETA CHAIN"/>
    <property type="match status" value="1"/>
</dbReference>
<dbReference type="Gene3D" id="3.90.226.10">
    <property type="entry name" value="2-enoyl-CoA Hydratase, Chain A, domain 1"/>
    <property type="match status" value="2"/>
</dbReference>
<comment type="caution">
    <text evidence="3">The sequence shown here is derived from an EMBL/GenBank/DDBJ whole genome shotgun (WGS) entry which is preliminary data.</text>
</comment>
<dbReference type="Proteomes" id="UP000772181">
    <property type="component" value="Unassembled WGS sequence"/>
</dbReference>
<proteinExistence type="predicted"/>
<dbReference type="GO" id="GO:0004658">
    <property type="term" value="F:propionyl-CoA carboxylase activity"/>
    <property type="evidence" value="ECO:0007669"/>
    <property type="project" value="TreeGrafter"/>
</dbReference>
<dbReference type="InterPro" id="IPR034733">
    <property type="entry name" value="AcCoA_carboxyl_beta"/>
</dbReference>
<dbReference type="EMBL" id="JACQWF010000133">
    <property type="protein sequence ID" value="MBI4595315.1"/>
    <property type="molecule type" value="Genomic_DNA"/>
</dbReference>
<dbReference type="SUPFAM" id="SSF52096">
    <property type="entry name" value="ClpP/crotonase"/>
    <property type="match status" value="2"/>
</dbReference>
<reference evidence="3" key="1">
    <citation type="submission" date="2020-07" db="EMBL/GenBank/DDBJ databases">
        <title>Huge and variable diversity of episymbiotic CPR bacteria and DPANN archaea in groundwater ecosystems.</title>
        <authorList>
            <person name="He C.Y."/>
            <person name="Keren R."/>
            <person name="Whittaker M."/>
            <person name="Farag I.F."/>
            <person name="Doudna J."/>
            <person name="Cate J.H.D."/>
            <person name="Banfield J.F."/>
        </authorList>
    </citation>
    <scope>NUCLEOTIDE SEQUENCE</scope>
    <source>
        <strain evidence="3">NC_groundwater_1482_Ag_S-0.65um_47_24</strain>
    </source>
</reference>
<name>A0A933GLH3_UNCTE</name>
<organism evidence="3 4">
    <name type="scientific">Tectimicrobiota bacterium</name>
    <dbReference type="NCBI Taxonomy" id="2528274"/>
    <lineage>
        <taxon>Bacteria</taxon>
        <taxon>Pseudomonadati</taxon>
        <taxon>Nitrospinota/Tectimicrobiota group</taxon>
        <taxon>Candidatus Tectimicrobiota</taxon>
    </lineage>
</organism>
<dbReference type="InterPro" id="IPR011762">
    <property type="entry name" value="COA_CT_N"/>
</dbReference>
<dbReference type="AlphaFoldDB" id="A0A933GLH3"/>
<dbReference type="PROSITE" id="PS50980">
    <property type="entry name" value="COA_CT_NTER"/>
    <property type="match status" value="1"/>
</dbReference>
<evidence type="ECO:0000313" key="3">
    <source>
        <dbReference type="EMBL" id="MBI4595315.1"/>
    </source>
</evidence>
<evidence type="ECO:0000313" key="4">
    <source>
        <dbReference type="Proteomes" id="UP000772181"/>
    </source>
</evidence>
<dbReference type="PROSITE" id="PS50989">
    <property type="entry name" value="COA_CT_CTER"/>
    <property type="match status" value="1"/>
</dbReference>
<gene>
    <name evidence="3" type="ORF">HY730_02945</name>
</gene>
<evidence type="ECO:0000259" key="1">
    <source>
        <dbReference type="PROSITE" id="PS50980"/>
    </source>
</evidence>
<dbReference type="InterPro" id="IPR051047">
    <property type="entry name" value="AccD/PCCB"/>
</dbReference>
<dbReference type="InterPro" id="IPR011763">
    <property type="entry name" value="COA_CT_C"/>
</dbReference>
<dbReference type="Pfam" id="PF01039">
    <property type="entry name" value="Carboxyl_trans"/>
    <property type="match status" value="1"/>
</dbReference>